<organism evidence="2 3">
    <name type="scientific">Olea europaea subsp. europaea</name>
    <dbReference type="NCBI Taxonomy" id="158383"/>
    <lineage>
        <taxon>Eukaryota</taxon>
        <taxon>Viridiplantae</taxon>
        <taxon>Streptophyta</taxon>
        <taxon>Embryophyta</taxon>
        <taxon>Tracheophyta</taxon>
        <taxon>Spermatophyta</taxon>
        <taxon>Magnoliopsida</taxon>
        <taxon>eudicotyledons</taxon>
        <taxon>Gunneridae</taxon>
        <taxon>Pentapetalae</taxon>
        <taxon>asterids</taxon>
        <taxon>lamiids</taxon>
        <taxon>Lamiales</taxon>
        <taxon>Oleaceae</taxon>
        <taxon>Oleeae</taxon>
        <taxon>Olea</taxon>
    </lineage>
</organism>
<dbReference type="Proteomes" id="UP000594638">
    <property type="component" value="Unassembled WGS sequence"/>
</dbReference>
<sequence length="112" mass="12169">KKQHRLATAIERTAAHDDVDRSMNHTTTINDEQQRNGSPTSKIEKEEKGPKPSLAASRCCRKCPPAETESCIASSVGTDASPSSPVAEFEGVADGEERRDRRGWENVCNGMG</sequence>
<name>A0A8S0TL15_OLEEU</name>
<feature type="non-terminal residue" evidence="2">
    <location>
        <position position="1"/>
    </location>
</feature>
<feature type="compositionally biased region" description="Polar residues" evidence="1">
    <location>
        <begin position="74"/>
        <end position="84"/>
    </location>
</feature>
<feature type="compositionally biased region" description="Basic and acidic residues" evidence="1">
    <location>
        <begin position="95"/>
        <end position="104"/>
    </location>
</feature>
<feature type="compositionally biased region" description="Basic and acidic residues" evidence="1">
    <location>
        <begin position="13"/>
        <end position="23"/>
    </location>
</feature>
<feature type="compositionally biased region" description="Polar residues" evidence="1">
    <location>
        <begin position="24"/>
        <end position="41"/>
    </location>
</feature>
<feature type="region of interest" description="Disordered" evidence="1">
    <location>
        <begin position="1"/>
        <end position="58"/>
    </location>
</feature>
<dbReference type="AlphaFoldDB" id="A0A8S0TL15"/>
<proteinExistence type="predicted"/>
<dbReference type="EMBL" id="CACTIH010006185">
    <property type="protein sequence ID" value="CAA3004353.1"/>
    <property type="molecule type" value="Genomic_DNA"/>
</dbReference>
<feature type="region of interest" description="Disordered" evidence="1">
    <location>
        <begin position="74"/>
        <end position="112"/>
    </location>
</feature>
<reference evidence="2 3" key="1">
    <citation type="submission" date="2019-12" db="EMBL/GenBank/DDBJ databases">
        <authorList>
            <person name="Alioto T."/>
            <person name="Alioto T."/>
            <person name="Gomez Garrido J."/>
        </authorList>
    </citation>
    <scope>NUCLEOTIDE SEQUENCE [LARGE SCALE GENOMIC DNA]</scope>
</reference>
<keyword evidence="3" id="KW-1185">Reference proteome</keyword>
<gene>
    <name evidence="2" type="ORF">OLEA9_A034602</name>
</gene>
<comment type="caution">
    <text evidence="2">The sequence shown here is derived from an EMBL/GenBank/DDBJ whole genome shotgun (WGS) entry which is preliminary data.</text>
</comment>
<evidence type="ECO:0000256" key="1">
    <source>
        <dbReference type="SAM" id="MobiDB-lite"/>
    </source>
</evidence>
<dbReference type="Gramene" id="OE9A034602T1">
    <property type="protein sequence ID" value="OE9A034602C1"/>
    <property type="gene ID" value="OE9A034602"/>
</dbReference>
<protein>
    <submittedName>
        <fullName evidence="2">Uncharacterized protein</fullName>
    </submittedName>
</protein>
<evidence type="ECO:0000313" key="2">
    <source>
        <dbReference type="EMBL" id="CAA3004353.1"/>
    </source>
</evidence>
<accession>A0A8S0TL15</accession>
<evidence type="ECO:0000313" key="3">
    <source>
        <dbReference type="Proteomes" id="UP000594638"/>
    </source>
</evidence>